<evidence type="ECO:0000256" key="1">
    <source>
        <dbReference type="SAM" id="Phobius"/>
    </source>
</evidence>
<keyword evidence="1" id="KW-1133">Transmembrane helix</keyword>
<reference evidence="3 4" key="2">
    <citation type="journal article" date="2012" name="Stand. Genomic Sci.">
        <title>Complete genome sequence of the sulfate-reducing firmicute Desulfotomaculum ruminis type strain (DL(T)).</title>
        <authorList>
            <person name="Spring S."/>
            <person name="Visser M."/>
            <person name="Lu M."/>
            <person name="Copeland A."/>
            <person name="Lapidus A."/>
            <person name="Lucas S."/>
            <person name="Cheng J.F."/>
            <person name="Han C."/>
            <person name="Tapia R."/>
            <person name="Goodwin L.A."/>
            <person name="Pitluck S."/>
            <person name="Ivanova N."/>
            <person name="Land M."/>
            <person name="Hauser L."/>
            <person name="Larimer F."/>
            <person name="Rohde M."/>
            <person name="Goker M."/>
            <person name="Detter J.C."/>
            <person name="Kyrpides N.C."/>
            <person name="Woyke T."/>
            <person name="Schaap P.J."/>
            <person name="Plugge C.M."/>
            <person name="Muyzer G."/>
            <person name="Kuever J."/>
            <person name="Pereira I.A."/>
            <person name="Parshina S.N."/>
            <person name="Bernier-Latmani R."/>
            <person name="Stams A.J."/>
            <person name="Klenk H.P."/>
        </authorList>
    </citation>
    <scope>NUCLEOTIDE SEQUENCE [LARGE SCALE GENOMIC DNA]</scope>
    <source>
        <strain evidence="4">ATCC 23193 / DSM 2154 / NCIB 8452 / DL</strain>
    </source>
</reference>
<organism evidence="3 4">
    <name type="scientific">Desulforamulus ruminis (strain ATCC 23193 / DSM 2154 / NCIMB 8452 / DL)</name>
    <name type="common">Desulfotomaculum ruminis</name>
    <dbReference type="NCBI Taxonomy" id="696281"/>
    <lineage>
        <taxon>Bacteria</taxon>
        <taxon>Bacillati</taxon>
        <taxon>Bacillota</taxon>
        <taxon>Clostridia</taxon>
        <taxon>Eubacteriales</taxon>
        <taxon>Peptococcaceae</taxon>
        <taxon>Desulforamulus</taxon>
    </lineage>
</organism>
<keyword evidence="1" id="KW-0472">Membrane</keyword>
<evidence type="ECO:0000259" key="2">
    <source>
        <dbReference type="Pfam" id="PF26018"/>
    </source>
</evidence>
<dbReference type="STRING" id="696281.Desru_3309"/>
<keyword evidence="4" id="KW-1185">Reference proteome</keyword>
<dbReference type="InterPro" id="IPR058709">
    <property type="entry name" value="BSH_RND-rel"/>
</dbReference>
<dbReference type="Pfam" id="PF26018">
    <property type="entry name" value="BSH_RND_rel"/>
    <property type="match status" value="1"/>
</dbReference>
<accession>F6DK97</accession>
<dbReference type="EMBL" id="CP002780">
    <property type="protein sequence ID" value="AEG61514.1"/>
    <property type="molecule type" value="Genomic_DNA"/>
</dbReference>
<evidence type="ECO:0000313" key="3">
    <source>
        <dbReference type="EMBL" id="AEG61514.1"/>
    </source>
</evidence>
<keyword evidence="1" id="KW-0812">Transmembrane</keyword>
<feature type="transmembrane region" description="Helical" evidence="1">
    <location>
        <begin position="28"/>
        <end position="49"/>
    </location>
</feature>
<gene>
    <name evidence="3" type="ordered locus">Desru_3309</name>
</gene>
<dbReference type="RefSeq" id="WP_013843260.1">
    <property type="nucleotide sequence ID" value="NC_015589.1"/>
</dbReference>
<dbReference type="KEGG" id="dru:Desru_3309"/>
<protein>
    <recommendedName>
        <fullName evidence="2">RND related barrel-sandwich hybrid domain-containing protein</fullName>
    </recommendedName>
</protein>
<feature type="domain" description="RND related barrel-sandwich hybrid" evidence="2">
    <location>
        <begin position="82"/>
        <end position="186"/>
    </location>
</feature>
<dbReference type="HOGENOM" id="CLU_073023_0_0_9"/>
<reference evidence="4" key="1">
    <citation type="submission" date="2011-05" db="EMBL/GenBank/DDBJ databases">
        <title>Complete sequence of Desulfotomaculum ruminis DSM 2154.</title>
        <authorList>
            <person name="Lucas S."/>
            <person name="Copeland A."/>
            <person name="Lapidus A."/>
            <person name="Cheng J.-F."/>
            <person name="Goodwin L."/>
            <person name="Pitluck S."/>
            <person name="Lu M."/>
            <person name="Detter J.C."/>
            <person name="Han C."/>
            <person name="Tapia R."/>
            <person name="Land M."/>
            <person name="Hauser L."/>
            <person name="Kyrpides N."/>
            <person name="Ivanova N."/>
            <person name="Mikhailova N."/>
            <person name="Pagani I."/>
            <person name="Stams A.J.M."/>
            <person name="Plugge C.M."/>
            <person name="Muyzer G."/>
            <person name="Kuever J."/>
            <person name="Parshina S.N."/>
            <person name="Ivanova A.E."/>
            <person name="Nazina T.N."/>
            <person name="Brambilla E."/>
            <person name="Spring S."/>
            <person name="Klenk H.-P."/>
            <person name="Woyke T."/>
        </authorList>
    </citation>
    <scope>NUCLEOTIDE SEQUENCE [LARGE SCALE GENOMIC DNA]</scope>
    <source>
        <strain evidence="4">ATCC 23193 / DSM 2154 / NCIB 8452 / DL</strain>
    </source>
</reference>
<name>F6DK97_DESRL</name>
<dbReference type="AlphaFoldDB" id="F6DK97"/>
<dbReference type="Proteomes" id="UP000009234">
    <property type="component" value="Chromosome"/>
</dbReference>
<sequence>MRVVAEVSAYKRRLPENKKNRKFKKSRFFLGLIIIALCLYLLWGLVLGVRGLVLKAALRAENLYPQVVSQTISGEGLLIKQEYLVTAPLKGTLKFTIADGERVKSGSTLGVLTATSLESTSGVSEQAIKAPASGVFSRHIDGLETILLPSTLDVVELPSLDKIENEPQTMEAGPVDKGQALAKVVDNLAPIYVYAVLPESELKKMKEEEQTYLKLQWRSQALEAKVEKFIQGKQTEVLLSIKNYPDELVHQRRITFTTATGSLEGLLVDEESLVLKEGKTGLFQVWKGIVRWVPVTVEGRLKGKAAIQGPEIQPGIRYIVNPALAREGDRIK</sequence>
<dbReference type="eggNOG" id="COG0845">
    <property type="taxonomic scope" value="Bacteria"/>
</dbReference>
<evidence type="ECO:0000313" key="4">
    <source>
        <dbReference type="Proteomes" id="UP000009234"/>
    </source>
</evidence>
<proteinExistence type="predicted"/>